<dbReference type="PANTHER" id="PTHR32305:SF17">
    <property type="entry name" value="TRNA NUCLEASE WAPA"/>
    <property type="match status" value="1"/>
</dbReference>
<dbReference type="RefSeq" id="WP_202624019.1">
    <property type="nucleotide sequence ID" value="NZ_BLJN01000004.1"/>
</dbReference>
<keyword evidence="1" id="KW-0677">Repeat</keyword>
<reference evidence="6" key="1">
    <citation type="submission" date="2020-01" db="EMBL/GenBank/DDBJ databases">
        <title>'Steroidobacter agaridevorans' sp. nov., agar-degrading bacteria isolated from rhizosphere soils.</title>
        <authorList>
            <person name="Ikenaga M."/>
            <person name="Kataoka M."/>
            <person name="Murouchi A."/>
            <person name="Katsuragi S."/>
            <person name="Sakai M."/>
        </authorList>
    </citation>
    <scope>NUCLEOTIDE SEQUENCE [LARGE SCALE GENOMIC DNA]</scope>
    <source>
        <strain evidence="6">YU21-B</strain>
    </source>
</reference>
<evidence type="ECO:0000256" key="2">
    <source>
        <dbReference type="SAM" id="MobiDB-lite"/>
    </source>
</evidence>
<feature type="signal peptide" evidence="3">
    <location>
        <begin position="1"/>
        <end position="34"/>
    </location>
</feature>
<dbReference type="AlphaFoldDB" id="A0A829YHE7"/>
<feature type="domain" description="Teneurin-like YD-shell" evidence="4">
    <location>
        <begin position="40"/>
        <end position="137"/>
    </location>
</feature>
<keyword evidence="6" id="KW-1185">Reference proteome</keyword>
<dbReference type="InterPro" id="IPR022385">
    <property type="entry name" value="Rhs_assc_core"/>
</dbReference>
<comment type="caution">
    <text evidence="5">The sequence shown here is derived from an EMBL/GenBank/DDBJ whole genome shotgun (WGS) entry which is preliminary data.</text>
</comment>
<dbReference type="NCBIfam" id="TIGR03696">
    <property type="entry name" value="Rhs_assc_core"/>
    <property type="match status" value="1"/>
</dbReference>
<evidence type="ECO:0000259" key="4">
    <source>
        <dbReference type="Pfam" id="PF25023"/>
    </source>
</evidence>
<proteinExistence type="predicted"/>
<gene>
    <name evidence="5" type="ORF">GCM10011487_42380</name>
</gene>
<sequence length="338" mass="36148">MKAMDLLTCRFGRALAGAVAACIATLCLLAPAHAGETITFFHNDNAGSPALASDINGNPVWKETYRPYGDRLVDASTSDNNALWFAGKPFDEQTGLSYMGARYYDPAIGRFMSVDPAQLDLDQLQTINRYAYANNNPYKFVDEDGHSPVDVAFLVYDLGKLSVALWTGTGVAAAAMDVAWSAVGVVSPVPGTGQVIKAARAADRAVDAVKAADNTVEITLKYKRGWSAAQRAAADKKVAHLDAAAKRGELKPTVPERSGTSTRNRFEADGGQVGKGQDVDHMTDLQLGGKDVTGNMQALDSSVNRSLGSQINHQIKKLAEDSQICGVRICDPKIVNRK</sequence>
<keyword evidence="3" id="KW-0732">Signal</keyword>
<feature type="chain" id="PRO_5032807295" description="Teneurin-like YD-shell domain-containing protein" evidence="3">
    <location>
        <begin position="35"/>
        <end position="338"/>
    </location>
</feature>
<accession>A0A829YHE7</accession>
<evidence type="ECO:0000256" key="1">
    <source>
        <dbReference type="ARBA" id="ARBA00022737"/>
    </source>
</evidence>
<organism evidence="5 6">
    <name type="scientific">Steroidobacter agaridevorans</name>
    <dbReference type="NCBI Taxonomy" id="2695856"/>
    <lineage>
        <taxon>Bacteria</taxon>
        <taxon>Pseudomonadati</taxon>
        <taxon>Pseudomonadota</taxon>
        <taxon>Gammaproteobacteria</taxon>
        <taxon>Steroidobacterales</taxon>
        <taxon>Steroidobacteraceae</taxon>
        <taxon>Steroidobacter</taxon>
    </lineage>
</organism>
<dbReference type="Pfam" id="PF25023">
    <property type="entry name" value="TEN_YD-shell"/>
    <property type="match status" value="1"/>
</dbReference>
<dbReference type="Gene3D" id="2.180.10.10">
    <property type="entry name" value="RHS repeat-associated core"/>
    <property type="match status" value="1"/>
</dbReference>
<evidence type="ECO:0000313" key="5">
    <source>
        <dbReference type="EMBL" id="GFE82238.1"/>
    </source>
</evidence>
<feature type="region of interest" description="Disordered" evidence="2">
    <location>
        <begin position="252"/>
        <end position="279"/>
    </location>
</feature>
<evidence type="ECO:0000256" key="3">
    <source>
        <dbReference type="SAM" id="SignalP"/>
    </source>
</evidence>
<evidence type="ECO:0000313" key="6">
    <source>
        <dbReference type="Proteomes" id="UP000445000"/>
    </source>
</evidence>
<dbReference type="PANTHER" id="PTHR32305">
    <property type="match status" value="1"/>
</dbReference>
<name>A0A829YHE7_9GAMM</name>
<dbReference type="EMBL" id="BLJN01000004">
    <property type="protein sequence ID" value="GFE82238.1"/>
    <property type="molecule type" value="Genomic_DNA"/>
</dbReference>
<dbReference type="InterPro" id="IPR050708">
    <property type="entry name" value="T6SS_VgrG/RHS"/>
</dbReference>
<protein>
    <recommendedName>
        <fullName evidence="4">Teneurin-like YD-shell domain-containing protein</fullName>
    </recommendedName>
</protein>
<dbReference type="Proteomes" id="UP000445000">
    <property type="component" value="Unassembled WGS sequence"/>
</dbReference>
<dbReference type="InterPro" id="IPR056823">
    <property type="entry name" value="TEN-like_YD-shell"/>
</dbReference>